<keyword evidence="2" id="KW-1185">Reference proteome</keyword>
<dbReference type="PANTHER" id="PTHR35735:SF8">
    <property type="entry name" value="PROTEIN NIM1-INTERACTING 2"/>
    <property type="match status" value="1"/>
</dbReference>
<feature type="region of interest" description="Disordered" evidence="1">
    <location>
        <begin position="13"/>
        <end position="48"/>
    </location>
</feature>
<dbReference type="Proteomes" id="UP000504604">
    <property type="component" value="Linkage group LG13"/>
</dbReference>
<dbReference type="KEGG" id="sind:105176018"/>
<dbReference type="InterPro" id="IPR034577">
    <property type="entry name" value="NIMIN-2"/>
</dbReference>
<dbReference type="GO" id="GO:0010112">
    <property type="term" value="P:regulation of systemic acquired resistance"/>
    <property type="evidence" value="ECO:0007669"/>
    <property type="project" value="InterPro"/>
</dbReference>
<dbReference type="AlphaFoldDB" id="A0A6I9U7Y6"/>
<dbReference type="PANTHER" id="PTHR35735">
    <property type="entry name" value="PROTEIN NIM1-INTERACTING 2"/>
    <property type="match status" value="1"/>
</dbReference>
<dbReference type="RefSeq" id="XP_011096990.2">
    <property type="nucleotide sequence ID" value="XM_011098688.2"/>
</dbReference>
<reference evidence="3" key="1">
    <citation type="submission" date="2025-08" db="UniProtKB">
        <authorList>
            <consortium name="RefSeq"/>
        </authorList>
    </citation>
    <scope>IDENTIFICATION</scope>
</reference>
<name>A0A6I9U7Y6_SESIN</name>
<feature type="region of interest" description="Disordered" evidence="1">
    <location>
        <begin position="82"/>
        <end position="113"/>
    </location>
</feature>
<accession>A0A6I9U7Y6</accession>
<gene>
    <name evidence="3" type="primary">LOC105176018</name>
</gene>
<protein>
    <submittedName>
        <fullName evidence="3">Protein NIM1-INTERACTING 2</fullName>
    </submittedName>
</protein>
<dbReference type="GeneID" id="105176018"/>
<evidence type="ECO:0000313" key="3">
    <source>
        <dbReference type="RefSeq" id="XP_011096990.2"/>
    </source>
</evidence>
<proteinExistence type="predicted"/>
<sequence>MHLHIIIMREREREEMEMEKDRKRKRVEKGEAAIGGGQMSSKAQTPVVAPTEEEVEEFFAILRRMHVAVKYFQKGVSIGDELPSAAGYRRRSNRAENGGLDLNAVPEPESNSD</sequence>
<evidence type="ECO:0000313" key="2">
    <source>
        <dbReference type="Proteomes" id="UP000504604"/>
    </source>
</evidence>
<dbReference type="InParanoid" id="A0A6I9U7Y6"/>
<organism evidence="2 3">
    <name type="scientific">Sesamum indicum</name>
    <name type="common">Oriental sesame</name>
    <name type="synonym">Sesamum orientale</name>
    <dbReference type="NCBI Taxonomy" id="4182"/>
    <lineage>
        <taxon>Eukaryota</taxon>
        <taxon>Viridiplantae</taxon>
        <taxon>Streptophyta</taxon>
        <taxon>Embryophyta</taxon>
        <taxon>Tracheophyta</taxon>
        <taxon>Spermatophyta</taxon>
        <taxon>Magnoliopsida</taxon>
        <taxon>eudicotyledons</taxon>
        <taxon>Gunneridae</taxon>
        <taxon>Pentapetalae</taxon>
        <taxon>asterids</taxon>
        <taxon>lamiids</taxon>
        <taxon>Lamiales</taxon>
        <taxon>Pedaliaceae</taxon>
        <taxon>Sesamum</taxon>
    </lineage>
</organism>
<evidence type="ECO:0000256" key="1">
    <source>
        <dbReference type="SAM" id="MobiDB-lite"/>
    </source>
</evidence>